<dbReference type="InterPro" id="IPR006641">
    <property type="entry name" value="YqgF/RNaseH-like_dom"/>
</dbReference>
<dbReference type="CDD" id="cd16964">
    <property type="entry name" value="YqgF"/>
    <property type="match status" value="1"/>
</dbReference>
<evidence type="ECO:0000259" key="6">
    <source>
        <dbReference type="SMART" id="SM00732"/>
    </source>
</evidence>
<keyword evidence="1 5" id="KW-0963">Cytoplasm</keyword>
<dbReference type="EC" id="3.1.-.-" evidence="5"/>
<organism evidence="7 8">
    <name type="scientific">Candidatus Brennerbacteria bacterium CG_4_9_14_3_um_filter_43_9</name>
    <dbReference type="NCBI Taxonomy" id="1974522"/>
    <lineage>
        <taxon>Bacteria</taxon>
        <taxon>Candidatus Brenneribacteriota</taxon>
    </lineage>
</organism>
<proteinExistence type="inferred from homology"/>
<dbReference type="PANTHER" id="PTHR33317:SF4">
    <property type="entry name" value="POLYNUCLEOTIDYL TRANSFERASE, RIBONUCLEASE H-LIKE SUPERFAMILY PROTEIN"/>
    <property type="match status" value="1"/>
</dbReference>
<dbReference type="InterPro" id="IPR005227">
    <property type="entry name" value="YqgF"/>
</dbReference>
<dbReference type="NCBIfam" id="TIGR00250">
    <property type="entry name" value="RNAse_H_YqgF"/>
    <property type="match status" value="1"/>
</dbReference>
<dbReference type="GO" id="GO:0000967">
    <property type="term" value="P:rRNA 5'-end processing"/>
    <property type="evidence" value="ECO:0007669"/>
    <property type="project" value="UniProtKB-UniRule"/>
</dbReference>
<dbReference type="PANTHER" id="PTHR33317">
    <property type="entry name" value="POLYNUCLEOTIDYL TRANSFERASE, RIBONUCLEASE H-LIKE SUPERFAMILY PROTEIN"/>
    <property type="match status" value="1"/>
</dbReference>
<comment type="subcellular location">
    <subcellularLocation>
        <location evidence="5">Cytoplasm</location>
    </subcellularLocation>
</comment>
<keyword evidence="3 5" id="KW-0540">Nuclease</keyword>
<name>A0A2M8C375_9BACT</name>
<protein>
    <recommendedName>
        <fullName evidence="5">Putative pre-16S rRNA nuclease</fullName>
        <ecNumber evidence="5">3.1.-.-</ecNumber>
    </recommendedName>
</protein>
<gene>
    <name evidence="7" type="ORF">CO102_00970</name>
</gene>
<evidence type="ECO:0000256" key="1">
    <source>
        <dbReference type="ARBA" id="ARBA00022490"/>
    </source>
</evidence>
<dbReference type="SMART" id="SM00732">
    <property type="entry name" value="YqgFc"/>
    <property type="match status" value="1"/>
</dbReference>
<keyword evidence="4 5" id="KW-0378">Hydrolase</keyword>
<dbReference type="GO" id="GO:0004518">
    <property type="term" value="F:nuclease activity"/>
    <property type="evidence" value="ECO:0007669"/>
    <property type="project" value="UniProtKB-KW"/>
</dbReference>
<dbReference type="InterPro" id="IPR012337">
    <property type="entry name" value="RNaseH-like_sf"/>
</dbReference>
<accession>A0A2M8C375</accession>
<feature type="domain" description="YqgF/RNase H-like" evidence="6">
    <location>
        <begin position="1"/>
        <end position="101"/>
    </location>
</feature>
<dbReference type="GO" id="GO:0005829">
    <property type="term" value="C:cytosol"/>
    <property type="evidence" value="ECO:0007669"/>
    <property type="project" value="TreeGrafter"/>
</dbReference>
<comment type="caution">
    <text evidence="7">The sequence shown here is derived from an EMBL/GenBank/DDBJ whole genome shotgun (WGS) entry which is preliminary data.</text>
</comment>
<dbReference type="InterPro" id="IPR037027">
    <property type="entry name" value="YqgF/RNaseH-like_dom_sf"/>
</dbReference>
<dbReference type="HAMAP" id="MF_00651">
    <property type="entry name" value="Nuclease_YqgF"/>
    <property type="match status" value="1"/>
</dbReference>
<evidence type="ECO:0000256" key="2">
    <source>
        <dbReference type="ARBA" id="ARBA00022517"/>
    </source>
</evidence>
<evidence type="ECO:0000313" key="7">
    <source>
        <dbReference type="EMBL" id="PJB50534.1"/>
    </source>
</evidence>
<comment type="function">
    <text evidence="5">Could be a nuclease involved in processing of the 5'-end of pre-16S rRNA.</text>
</comment>
<dbReference type="EMBL" id="PFUA01000020">
    <property type="protein sequence ID" value="PJB50534.1"/>
    <property type="molecule type" value="Genomic_DNA"/>
</dbReference>
<evidence type="ECO:0000256" key="3">
    <source>
        <dbReference type="ARBA" id="ARBA00022722"/>
    </source>
</evidence>
<comment type="similarity">
    <text evidence="5">Belongs to the YqgF HJR family.</text>
</comment>
<dbReference type="AlphaFoldDB" id="A0A2M8C375"/>
<dbReference type="Proteomes" id="UP000228770">
    <property type="component" value="Unassembled WGS sequence"/>
</dbReference>
<dbReference type="Gene3D" id="3.30.420.140">
    <property type="entry name" value="YqgF/RNase H-like domain"/>
    <property type="match status" value="1"/>
</dbReference>
<evidence type="ECO:0000256" key="5">
    <source>
        <dbReference type="HAMAP-Rule" id="MF_00651"/>
    </source>
</evidence>
<keyword evidence="2 5" id="KW-0690">Ribosome biogenesis</keyword>
<sequence>MRILAIDFGEKHIGCAIADSNGHVATKLPTLEVVSMHDAVSRVGIVVKSEHIDLVVLGLPLSFQFEQTPMCEIVRTFANALAAATGVRIAFVNEILSSDLSKQFMHAQKDHSVSAQILLQDYLDKTDERIT</sequence>
<dbReference type="SUPFAM" id="SSF53098">
    <property type="entry name" value="Ribonuclease H-like"/>
    <property type="match status" value="1"/>
</dbReference>
<dbReference type="GO" id="GO:0016788">
    <property type="term" value="F:hydrolase activity, acting on ester bonds"/>
    <property type="evidence" value="ECO:0007669"/>
    <property type="project" value="UniProtKB-UniRule"/>
</dbReference>
<evidence type="ECO:0000256" key="4">
    <source>
        <dbReference type="ARBA" id="ARBA00022801"/>
    </source>
</evidence>
<evidence type="ECO:0000313" key="8">
    <source>
        <dbReference type="Proteomes" id="UP000228770"/>
    </source>
</evidence>
<dbReference type="Pfam" id="PF03652">
    <property type="entry name" value="RuvX"/>
    <property type="match status" value="1"/>
</dbReference>
<reference evidence="8" key="1">
    <citation type="submission" date="2017-09" db="EMBL/GenBank/DDBJ databases">
        <title>Depth-based differentiation of microbial function through sediment-hosted aquifers and enrichment of novel symbionts in the deep terrestrial subsurface.</title>
        <authorList>
            <person name="Probst A.J."/>
            <person name="Ladd B."/>
            <person name="Jarett J.K."/>
            <person name="Geller-Mcgrath D.E."/>
            <person name="Sieber C.M.K."/>
            <person name="Emerson J.B."/>
            <person name="Anantharaman K."/>
            <person name="Thomas B.C."/>
            <person name="Malmstrom R."/>
            <person name="Stieglmeier M."/>
            <person name="Klingl A."/>
            <person name="Woyke T."/>
            <person name="Ryan C.M."/>
            <person name="Banfield J.F."/>
        </authorList>
    </citation>
    <scope>NUCLEOTIDE SEQUENCE [LARGE SCALE GENOMIC DNA]</scope>
</reference>